<gene>
    <name evidence="1" type="ORF">S7S_10060</name>
</gene>
<sequence>MLMTLIAAIVLIGLLFTGMAIGVIVANKPVKGSCGGLSAVGLDGECEICGRNPSDCDNPDTRVQAERAAALAVDANRRD</sequence>
<evidence type="ECO:0000313" key="2">
    <source>
        <dbReference type="Proteomes" id="UP000006764"/>
    </source>
</evidence>
<dbReference type="PANTHER" id="PTHR40691:SF3">
    <property type="entry name" value="(NA+)-NQR MATURATION NQRM"/>
    <property type="match status" value="1"/>
</dbReference>
<dbReference type="Proteomes" id="UP000006764">
    <property type="component" value="Chromosome"/>
</dbReference>
<organism evidence="1 2">
    <name type="scientific">Isoalcanivorax pacificus W11-5</name>
    <dbReference type="NCBI Taxonomy" id="391936"/>
    <lineage>
        <taxon>Bacteria</taxon>
        <taxon>Pseudomonadati</taxon>
        <taxon>Pseudomonadota</taxon>
        <taxon>Gammaproteobacteria</taxon>
        <taxon>Oceanospirillales</taxon>
        <taxon>Alcanivoracaceae</taxon>
        <taxon>Isoalcanivorax</taxon>
    </lineage>
</organism>
<evidence type="ECO:0008006" key="3">
    <source>
        <dbReference type="Google" id="ProtNLM"/>
    </source>
</evidence>
<dbReference type="KEGG" id="apac:S7S_10060"/>
<dbReference type="STRING" id="391936.S7S_10060"/>
<dbReference type="RefSeq" id="WP_008735313.1">
    <property type="nucleotide sequence ID" value="NZ_CP004387.1"/>
</dbReference>
<dbReference type="EMBL" id="CP004387">
    <property type="protein sequence ID" value="AJD48424.1"/>
    <property type="molecule type" value="Genomic_DNA"/>
</dbReference>
<dbReference type="HOGENOM" id="CLU_191465_1_0_6"/>
<protein>
    <recommendedName>
        <fullName evidence="3">ApbE family protein</fullName>
    </recommendedName>
</protein>
<keyword evidence="2" id="KW-1185">Reference proteome</keyword>
<dbReference type="PANTHER" id="PTHR40691">
    <property type="entry name" value="(NA+)-NQR MATURATION NQRM"/>
    <property type="match status" value="1"/>
</dbReference>
<reference evidence="1 2" key="1">
    <citation type="journal article" date="2012" name="J. Bacteriol.">
        <title>Genome sequence of an alkane-degrading bacterium, Alcanivorax pacificus type strain W11-5, isolated from deep sea sediment.</title>
        <authorList>
            <person name="Lai Q."/>
            <person name="Shao Z."/>
        </authorList>
    </citation>
    <scope>NUCLEOTIDE SEQUENCE [LARGE SCALE GENOMIC DNA]</scope>
    <source>
        <strain evidence="1 2">W11-5</strain>
    </source>
</reference>
<dbReference type="InterPro" id="IPR007495">
    <property type="entry name" value="NqrM"/>
</dbReference>
<name>A0A0B4XJH0_9GAMM</name>
<dbReference type="Pfam" id="PF04400">
    <property type="entry name" value="NqrM"/>
    <property type="match status" value="1"/>
</dbReference>
<dbReference type="OrthoDB" id="5296227at2"/>
<dbReference type="AlphaFoldDB" id="A0A0B4XJH0"/>
<accession>A0A0B4XJH0</accession>
<proteinExistence type="predicted"/>
<evidence type="ECO:0000313" key="1">
    <source>
        <dbReference type="EMBL" id="AJD48424.1"/>
    </source>
</evidence>